<dbReference type="GO" id="GO:0006465">
    <property type="term" value="P:signal peptide processing"/>
    <property type="evidence" value="ECO:0007669"/>
    <property type="project" value="InterPro"/>
</dbReference>
<evidence type="ECO:0000313" key="11">
    <source>
        <dbReference type="EMBL" id="KAK7256960.1"/>
    </source>
</evidence>
<feature type="domain" description="Peptidase S26" evidence="10">
    <location>
        <begin position="114"/>
        <end position="152"/>
    </location>
</feature>
<evidence type="ECO:0000256" key="2">
    <source>
        <dbReference type="ARBA" id="ARBA00022792"/>
    </source>
</evidence>
<evidence type="ECO:0000256" key="8">
    <source>
        <dbReference type="ARBA" id="ARBA00064368"/>
    </source>
</evidence>
<dbReference type="Pfam" id="PF10502">
    <property type="entry name" value="Peptidase_S26"/>
    <property type="match status" value="2"/>
</dbReference>
<feature type="active site" evidence="9">
    <location>
        <position position="91"/>
    </location>
</feature>
<organism evidence="11 12">
    <name type="scientific">Crotalaria pallida</name>
    <name type="common">Smooth rattlebox</name>
    <name type="synonym">Crotalaria striata</name>
    <dbReference type="NCBI Taxonomy" id="3830"/>
    <lineage>
        <taxon>Eukaryota</taxon>
        <taxon>Viridiplantae</taxon>
        <taxon>Streptophyta</taxon>
        <taxon>Embryophyta</taxon>
        <taxon>Tracheophyta</taxon>
        <taxon>Spermatophyta</taxon>
        <taxon>Magnoliopsida</taxon>
        <taxon>eudicotyledons</taxon>
        <taxon>Gunneridae</taxon>
        <taxon>Pentapetalae</taxon>
        <taxon>rosids</taxon>
        <taxon>fabids</taxon>
        <taxon>Fabales</taxon>
        <taxon>Fabaceae</taxon>
        <taxon>Papilionoideae</taxon>
        <taxon>50 kb inversion clade</taxon>
        <taxon>genistoids sensu lato</taxon>
        <taxon>core genistoids</taxon>
        <taxon>Crotalarieae</taxon>
        <taxon>Crotalaria</taxon>
    </lineage>
</organism>
<evidence type="ECO:0000256" key="6">
    <source>
        <dbReference type="ARBA" id="ARBA00038445"/>
    </source>
</evidence>
<evidence type="ECO:0000313" key="12">
    <source>
        <dbReference type="Proteomes" id="UP001372338"/>
    </source>
</evidence>
<dbReference type="GO" id="GO:0006627">
    <property type="term" value="P:protein processing involved in protein targeting to mitochondrion"/>
    <property type="evidence" value="ECO:0007669"/>
    <property type="project" value="TreeGrafter"/>
</dbReference>
<evidence type="ECO:0000256" key="1">
    <source>
        <dbReference type="ARBA" id="ARBA00004273"/>
    </source>
</evidence>
<protein>
    <recommendedName>
        <fullName evidence="10">Peptidase S26 domain-containing protein</fullName>
    </recommendedName>
</protein>
<keyword evidence="4" id="KW-0496">Mitochondrion</keyword>
<dbReference type="PRINTS" id="PR00727">
    <property type="entry name" value="LEADERPTASE"/>
</dbReference>
<dbReference type="Gene3D" id="2.10.109.10">
    <property type="entry name" value="Umud Fragment, subunit A"/>
    <property type="match status" value="1"/>
</dbReference>
<comment type="subcellular location">
    <subcellularLocation>
        <location evidence="1">Mitochondrion inner membrane</location>
    </subcellularLocation>
</comment>
<dbReference type="Proteomes" id="UP001372338">
    <property type="component" value="Unassembled WGS sequence"/>
</dbReference>
<keyword evidence="12" id="KW-1185">Reference proteome</keyword>
<dbReference type="InterPro" id="IPR036286">
    <property type="entry name" value="LexA/Signal_pep-like_sf"/>
</dbReference>
<reference evidence="11 12" key="1">
    <citation type="submission" date="2024-01" db="EMBL/GenBank/DDBJ databases">
        <title>The genomes of 5 underutilized Papilionoideae crops provide insights into root nodulation and disease resistanc.</title>
        <authorList>
            <person name="Yuan L."/>
        </authorList>
    </citation>
    <scope>NUCLEOTIDE SEQUENCE [LARGE SCALE GENOMIC DNA]</scope>
    <source>
        <strain evidence="11">ZHUSHIDOU_FW_LH</strain>
        <tissue evidence="11">Leaf</tissue>
    </source>
</reference>
<dbReference type="GO" id="GO:0042720">
    <property type="term" value="C:mitochondrial inner membrane peptidase complex"/>
    <property type="evidence" value="ECO:0007669"/>
    <property type="project" value="TreeGrafter"/>
</dbReference>
<dbReference type="PANTHER" id="PTHR12383:SF36">
    <property type="entry name" value="MITOCHONDRIAL ATP-INDEPENDENT INNER MEMBRANE PROTEASE SUBUNIT 1B-RELATED"/>
    <property type="match status" value="1"/>
</dbReference>
<feature type="active site" evidence="9">
    <location>
        <position position="47"/>
    </location>
</feature>
<dbReference type="SUPFAM" id="SSF51306">
    <property type="entry name" value="LexA/Signal peptidase"/>
    <property type="match status" value="1"/>
</dbReference>
<evidence type="ECO:0000256" key="9">
    <source>
        <dbReference type="PIRSR" id="PIRSR600223-1"/>
    </source>
</evidence>
<dbReference type="PANTHER" id="PTHR12383">
    <property type="entry name" value="PROTEASE FAMILY S26 MITOCHONDRIAL INNER MEMBRANE PROTEASE-RELATED"/>
    <property type="match status" value="1"/>
</dbReference>
<dbReference type="CDD" id="cd06530">
    <property type="entry name" value="S26_SPase_I"/>
    <property type="match status" value="1"/>
</dbReference>
<proteinExistence type="inferred from homology"/>
<dbReference type="GO" id="GO:0004252">
    <property type="term" value="F:serine-type endopeptidase activity"/>
    <property type="evidence" value="ECO:0007669"/>
    <property type="project" value="InterPro"/>
</dbReference>
<evidence type="ECO:0000256" key="4">
    <source>
        <dbReference type="ARBA" id="ARBA00023128"/>
    </source>
</evidence>
<evidence type="ECO:0000256" key="3">
    <source>
        <dbReference type="ARBA" id="ARBA00022801"/>
    </source>
</evidence>
<gene>
    <name evidence="11" type="ORF">RIF29_30591</name>
</gene>
<comment type="caution">
    <text evidence="11">The sequence shown here is derived from an EMBL/GenBank/DDBJ whole genome shotgun (WGS) entry which is preliminary data.</text>
</comment>
<dbReference type="InterPro" id="IPR000223">
    <property type="entry name" value="Pept_S26A_signal_pept_1"/>
</dbReference>
<comment type="subunit">
    <text evidence="8">Heterodimer of 2 subunits, IMP1A/B and IMP12.</text>
</comment>
<evidence type="ECO:0000256" key="5">
    <source>
        <dbReference type="ARBA" id="ARBA00023136"/>
    </source>
</evidence>
<dbReference type="InterPro" id="IPR052064">
    <property type="entry name" value="Mito_IMP1_subunit"/>
</dbReference>
<dbReference type="InterPro" id="IPR019533">
    <property type="entry name" value="Peptidase_S26"/>
</dbReference>
<evidence type="ECO:0000259" key="10">
    <source>
        <dbReference type="Pfam" id="PF10502"/>
    </source>
</evidence>
<keyword evidence="5" id="KW-0472">Membrane</keyword>
<keyword evidence="3" id="KW-0378">Hydrolase</keyword>
<feature type="domain" description="Peptidase S26" evidence="10">
    <location>
        <begin position="25"/>
        <end position="103"/>
    </location>
</feature>
<evidence type="ECO:0000256" key="7">
    <source>
        <dbReference type="ARBA" id="ARBA00054895"/>
    </source>
</evidence>
<accession>A0AAN9HYC0</accession>
<sequence length="167" mass="18729">MGSRNLGLFGSFIKEGWEKAFFVAKFFCVLHVTGTYLVNPVQTYGPSMLPAIDLTPSVFLSERISARSGKVTRGDIVVLRSPQNPRKFISKRLVGMEGDTITYLSSPGNSDKHETLVVPKGHIWVQGDNIYNSTDSRNFGPVPYGLVQSRIFWRVSPLKDFGPFWKK</sequence>
<comment type="similarity">
    <text evidence="6">Belongs to the peptidase S26 family. IMP1 subfamily.</text>
</comment>
<keyword evidence="2" id="KW-0999">Mitochondrion inner membrane</keyword>
<dbReference type="EMBL" id="JAYWIO010000006">
    <property type="protein sequence ID" value="KAK7256960.1"/>
    <property type="molecule type" value="Genomic_DNA"/>
</dbReference>
<dbReference type="FunFam" id="2.10.109.10:FF:000014">
    <property type="entry name" value="Inner membrane protease subunit 1"/>
    <property type="match status" value="1"/>
</dbReference>
<name>A0AAN9HYC0_CROPI</name>
<comment type="function">
    <text evidence="7">Catalyzes the removal of transit peptides required for the targeting of proteins from the mitochondrial matrix, across the inner membrane, into the inter-membrane space.</text>
</comment>
<dbReference type="AlphaFoldDB" id="A0AAN9HYC0"/>